<dbReference type="GO" id="GO:0000155">
    <property type="term" value="F:phosphorelay sensor kinase activity"/>
    <property type="evidence" value="ECO:0007669"/>
    <property type="project" value="InterPro"/>
</dbReference>
<organism evidence="2 3">
    <name type="scientific">Thalassobaculum fulvum</name>
    <dbReference type="NCBI Taxonomy" id="1633335"/>
    <lineage>
        <taxon>Bacteria</taxon>
        <taxon>Pseudomonadati</taxon>
        <taxon>Pseudomonadota</taxon>
        <taxon>Alphaproteobacteria</taxon>
        <taxon>Rhodospirillales</taxon>
        <taxon>Thalassobaculaceae</taxon>
        <taxon>Thalassobaculum</taxon>
    </lineage>
</organism>
<dbReference type="PANTHER" id="PTHR30305:SF1">
    <property type="entry name" value="HPR KINASE_PHOSPHORYLASE"/>
    <property type="match status" value="1"/>
</dbReference>
<dbReference type="AlphaFoldDB" id="A0A919CMA5"/>
<name>A0A919CMA5_9PROT</name>
<dbReference type="RefSeq" id="WP_189986927.1">
    <property type="nucleotide sequence ID" value="NZ_BMZS01000001.1"/>
</dbReference>
<dbReference type="GO" id="GO:0006109">
    <property type="term" value="P:regulation of carbohydrate metabolic process"/>
    <property type="evidence" value="ECO:0007669"/>
    <property type="project" value="InterPro"/>
</dbReference>
<reference evidence="2" key="1">
    <citation type="journal article" date="2014" name="Int. J. Syst. Evol. Microbiol.">
        <title>Complete genome sequence of Corynebacterium casei LMG S-19264T (=DSM 44701T), isolated from a smear-ripened cheese.</title>
        <authorList>
            <consortium name="US DOE Joint Genome Institute (JGI-PGF)"/>
            <person name="Walter F."/>
            <person name="Albersmeier A."/>
            <person name="Kalinowski J."/>
            <person name="Ruckert C."/>
        </authorList>
    </citation>
    <scope>NUCLEOTIDE SEQUENCE</scope>
    <source>
        <strain evidence="2">KCTC 42651</strain>
    </source>
</reference>
<dbReference type="GO" id="GO:0005524">
    <property type="term" value="F:ATP binding"/>
    <property type="evidence" value="ECO:0007669"/>
    <property type="project" value="InterPro"/>
</dbReference>
<comment type="caution">
    <text evidence="2">The sequence shown here is derived from an EMBL/GenBank/DDBJ whole genome shotgun (WGS) entry which is preliminary data.</text>
</comment>
<protein>
    <submittedName>
        <fullName evidence="2">HPr kinase</fullName>
    </submittedName>
</protein>
<dbReference type="EMBL" id="BMZS01000001">
    <property type="protein sequence ID" value="GHD39186.1"/>
    <property type="molecule type" value="Genomic_DNA"/>
</dbReference>
<sequence>MLRAMETVWGTTVAIDGRAVLLRGPSGAGKSDVALRLIDAGAGLVADDRTELVREGDRLVARAPEALRNRLEVRGIGIVTIASVPRAPLVLAVDLVPPEQVPRLPDPGRWTHAGVSIPLIVLAAFEASAPAKIRLALRMVTDE</sequence>
<proteinExistence type="predicted"/>
<evidence type="ECO:0000313" key="2">
    <source>
        <dbReference type="EMBL" id="GHD39186.1"/>
    </source>
</evidence>
<gene>
    <name evidence="2" type="ORF">GCM10017083_00750</name>
</gene>
<reference evidence="2" key="2">
    <citation type="submission" date="2020-09" db="EMBL/GenBank/DDBJ databases">
        <authorList>
            <person name="Sun Q."/>
            <person name="Kim S."/>
        </authorList>
    </citation>
    <scope>NUCLEOTIDE SEQUENCE</scope>
    <source>
        <strain evidence="2">KCTC 42651</strain>
    </source>
</reference>
<dbReference type="InterPro" id="IPR027417">
    <property type="entry name" value="P-loop_NTPase"/>
</dbReference>
<keyword evidence="3" id="KW-1185">Reference proteome</keyword>
<dbReference type="PANTHER" id="PTHR30305">
    <property type="entry name" value="PROTEIN YJDM-RELATED"/>
    <property type="match status" value="1"/>
</dbReference>
<dbReference type="SUPFAM" id="SSF53795">
    <property type="entry name" value="PEP carboxykinase-like"/>
    <property type="match status" value="1"/>
</dbReference>
<evidence type="ECO:0000259" key="1">
    <source>
        <dbReference type="Pfam" id="PF07475"/>
    </source>
</evidence>
<dbReference type="Gene3D" id="3.40.50.300">
    <property type="entry name" value="P-loop containing nucleotide triphosphate hydrolases"/>
    <property type="match status" value="1"/>
</dbReference>
<dbReference type="Pfam" id="PF07475">
    <property type="entry name" value="Hpr_kinase_C"/>
    <property type="match status" value="1"/>
</dbReference>
<dbReference type="Proteomes" id="UP000630353">
    <property type="component" value="Unassembled WGS sequence"/>
</dbReference>
<keyword evidence="2" id="KW-0808">Transferase</keyword>
<evidence type="ECO:0000313" key="3">
    <source>
        <dbReference type="Proteomes" id="UP000630353"/>
    </source>
</evidence>
<dbReference type="CDD" id="cd01918">
    <property type="entry name" value="HprK_C"/>
    <property type="match status" value="1"/>
</dbReference>
<keyword evidence="2" id="KW-0418">Kinase</keyword>
<feature type="domain" description="HPr kinase/phosphorylase C-terminal" evidence="1">
    <location>
        <begin position="5"/>
        <end position="83"/>
    </location>
</feature>
<accession>A0A919CMA5</accession>
<dbReference type="InterPro" id="IPR011104">
    <property type="entry name" value="Hpr_kin/Pase_C"/>
</dbReference>